<sequence length="494" mass="54459">MGNCWGSTPVTNHSSPSATKPSTPKTSANHSKENGPGGRSSSDRKEKESVRIGMYVENKDKDGRARTPPSGQVMAVLGPKLFTLAELKSATRNFRPDTVLGEGGFGRVFKGWVDEKTFAPAKVGCGMAVAVKKSKPDSSQGLQEWQSEVKFLGKFSHPNLVRLLGYCWEENQYLLVYEYMQKGSLEKHLFRSKKPINPHIISLLSSFSLAITIVKSTDSMHRISEIVTNGRHDKLWVFAEGAEPLPWNVRIKIAIGAAEGLSFLHTSEKSVIYRDFKTSNILLDGAFNAKLSDFGLAKFGPLNGNSHVTTRVMGTYGYAAPEYVATGHLYVKSDVFGFGVVLLELLTGLKALDTNRPSWQENLVEFASPSLSDKRKLKKIMDPRLEEQYPIKAAVQAAGLILQCLESDPRSRPSMEEVLETLKKIDETKDVSKDSKGSAKKKAAKRQEEHCRHQSPLQSRRGGTGNKGRAHSSAFVGSYQSTGAPRPLYFANHL</sequence>
<dbReference type="GO" id="GO:0004674">
    <property type="term" value="F:protein serine/threonine kinase activity"/>
    <property type="evidence" value="ECO:0007669"/>
    <property type="project" value="UniProtKB-KW"/>
</dbReference>
<dbReference type="OrthoDB" id="4062651at2759"/>
<accession>A0A8X7ZPQ5</accession>
<keyword evidence="6 11" id="KW-0547">Nucleotide-binding</keyword>
<protein>
    <recommendedName>
        <fullName evidence="2">non-specific serine/threonine protein kinase</fullName>
        <ecNumber evidence="2">2.7.11.1</ecNumber>
    </recommendedName>
</protein>
<evidence type="ECO:0000256" key="8">
    <source>
        <dbReference type="ARBA" id="ARBA00022840"/>
    </source>
</evidence>
<dbReference type="FunFam" id="1.10.510.10:FF:000095">
    <property type="entry name" value="protein STRUBBELIG-RECEPTOR FAMILY 8"/>
    <property type="match status" value="1"/>
</dbReference>
<feature type="region of interest" description="Disordered" evidence="13">
    <location>
        <begin position="429"/>
        <end position="479"/>
    </location>
</feature>
<proteinExistence type="inferred from homology"/>
<keyword evidence="16" id="KW-1185">Reference proteome</keyword>
<dbReference type="FunFam" id="3.30.200.20:FF:000228">
    <property type="entry name" value="Serine/threonine-protein kinase BIK1"/>
    <property type="match status" value="1"/>
</dbReference>
<dbReference type="Proteomes" id="UP000886885">
    <property type="component" value="Chromosome 5D"/>
</dbReference>
<dbReference type="AlphaFoldDB" id="A0A8X7ZPQ5"/>
<name>A0A8X7ZPQ5_POPTO</name>
<comment type="catalytic activity">
    <reaction evidence="9">
        <text>L-threonyl-[protein] + ATP = O-phospho-L-threonyl-[protein] + ADP + H(+)</text>
        <dbReference type="Rhea" id="RHEA:46608"/>
        <dbReference type="Rhea" id="RHEA-COMP:11060"/>
        <dbReference type="Rhea" id="RHEA-COMP:11605"/>
        <dbReference type="ChEBI" id="CHEBI:15378"/>
        <dbReference type="ChEBI" id="CHEBI:30013"/>
        <dbReference type="ChEBI" id="CHEBI:30616"/>
        <dbReference type="ChEBI" id="CHEBI:61977"/>
        <dbReference type="ChEBI" id="CHEBI:456216"/>
        <dbReference type="EC" id="2.7.11.1"/>
    </reaction>
</comment>
<evidence type="ECO:0000256" key="5">
    <source>
        <dbReference type="ARBA" id="ARBA00022679"/>
    </source>
</evidence>
<keyword evidence="7" id="KW-0418">Kinase</keyword>
<evidence type="ECO:0000256" key="11">
    <source>
        <dbReference type="PROSITE-ProRule" id="PRU10141"/>
    </source>
</evidence>
<dbReference type="InterPro" id="IPR017441">
    <property type="entry name" value="Protein_kinase_ATP_BS"/>
</dbReference>
<feature type="domain" description="Protein kinase" evidence="14">
    <location>
        <begin position="94"/>
        <end position="425"/>
    </location>
</feature>
<feature type="compositionally biased region" description="Polar residues" evidence="13">
    <location>
        <begin position="1"/>
        <end position="13"/>
    </location>
</feature>
<keyword evidence="5" id="KW-0808">Transferase</keyword>
<evidence type="ECO:0000256" key="9">
    <source>
        <dbReference type="ARBA" id="ARBA00047899"/>
    </source>
</evidence>
<dbReference type="Pfam" id="PF07714">
    <property type="entry name" value="PK_Tyr_Ser-Thr"/>
    <property type="match status" value="1"/>
</dbReference>
<dbReference type="GO" id="GO:0005524">
    <property type="term" value="F:ATP binding"/>
    <property type="evidence" value="ECO:0007669"/>
    <property type="project" value="UniProtKB-UniRule"/>
</dbReference>
<evidence type="ECO:0000256" key="12">
    <source>
        <dbReference type="RuleBase" id="RU000304"/>
    </source>
</evidence>
<evidence type="ECO:0000256" key="3">
    <source>
        <dbReference type="ARBA" id="ARBA00022475"/>
    </source>
</evidence>
<keyword evidence="4 12" id="KW-0723">Serine/threonine-protein kinase</keyword>
<dbReference type="PROSITE" id="PS00108">
    <property type="entry name" value="PROTEIN_KINASE_ST"/>
    <property type="match status" value="1"/>
</dbReference>
<evidence type="ECO:0000256" key="2">
    <source>
        <dbReference type="ARBA" id="ARBA00012513"/>
    </source>
</evidence>
<reference evidence="15" key="1">
    <citation type="journal article" date="2020" name="bioRxiv">
        <title>Hybrid origin of Populus tomentosa Carr. identified through genome sequencing and phylogenomic analysis.</title>
        <authorList>
            <person name="An X."/>
            <person name="Gao K."/>
            <person name="Chen Z."/>
            <person name="Li J."/>
            <person name="Yang X."/>
            <person name="Yang X."/>
            <person name="Zhou J."/>
            <person name="Guo T."/>
            <person name="Zhao T."/>
            <person name="Huang S."/>
            <person name="Miao D."/>
            <person name="Khan W.U."/>
            <person name="Rao P."/>
            <person name="Ye M."/>
            <person name="Lei B."/>
            <person name="Liao W."/>
            <person name="Wang J."/>
            <person name="Ji L."/>
            <person name="Li Y."/>
            <person name="Guo B."/>
            <person name="Mustafa N.S."/>
            <person name="Li S."/>
            <person name="Yun Q."/>
            <person name="Keller S.R."/>
            <person name="Mao J."/>
            <person name="Zhang R."/>
            <person name="Strauss S.H."/>
        </authorList>
    </citation>
    <scope>NUCLEOTIDE SEQUENCE</scope>
    <source>
        <strain evidence="15">GM15</strain>
        <tissue evidence="15">Leaf</tissue>
    </source>
</reference>
<feature type="compositionally biased region" description="Low complexity" evidence="13">
    <location>
        <begin position="14"/>
        <end position="28"/>
    </location>
</feature>
<dbReference type="PROSITE" id="PS50011">
    <property type="entry name" value="PROTEIN_KINASE_DOM"/>
    <property type="match status" value="1"/>
</dbReference>
<dbReference type="EC" id="2.7.11.1" evidence="2"/>
<comment type="subcellular location">
    <subcellularLocation>
        <location evidence="1">Cell membrane</location>
    </subcellularLocation>
</comment>
<dbReference type="InterPro" id="IPR000719">
    <property type="entry name" value="Prot_kinase_dom"/>
</dbReference>
<feature type="compositionally biased region" description="Basic and acidic residues" evidence="13">
    <location>
        <begin position="41"/>
        <end position="50"/>
    </location>
</feature>
<gene>
    <name evidence="15" type="ORF">POTOM_022196</name>
</gene>
<comment type="similarity">
    <text evidence="12">Belongs to the protein kinase superfamily.</text>
</comment>
<dbReference type="InterPro" id="IPR001245">
    <property type="entry name" value="Ser-Thr/Tyr_kinase_cat_dom"/>
</dbReference>
<feature type="region of interest" description="Disordered" evidence="13">
    <location>
        <begin position="1"/>
        <end position="72"/>
    </location>
</feature>
<evidence type="ECO:0000313" key="15">
    <source>
        <dbReference type="EMBL" id="KAG6774823.1"/>
    </source>
</evidence>
<keyword evidence="3" id="KW-1003">Cell membrane</keyword>
<keyword evidence="3" id="KW-0472">Membrane</keyword>
<organism evidence="15 16">
    <name type="scientific">Populus tomentosa</name>
    <name type="common">Chinese white poplar</name>
    <dbReference type="NCBI Taxonomy" id="118781"/>
    <lineage>
        <taxon>Eukaryota</taxon>
        <taxon>Viridiplantae</taxon>
        <taxon>Streptophyta</taxon>
        <taxon>Embryophyta</taxon>
        <taxon>Tracheophyta</taxon>
        <taxon>Spermatophyta</taxon>
        <taxon>Magnoliopsida</taxon>
        <taxon>eudicotyledons</taxon>
        <taxon>Gunneridae</taxon>
        <taxon>Pentapetalae</taxon>
        <taxon>rosids</taxon>
        <taxon>fabids</taxon>
        <taxon>Malpighiales</taxon>
        <taxon>Salicaceae</taxon>
        <taxon>Saliceae</taxon>
        <taxon>Populus</taxon>
    </lineage>
</organism>
<dbReference type="EMBL" id="JAAWWB010000010">
    <property type="protein sequence ID" value="KAG6774823.1"/>
    <property type="molecule type" value="Genomic_DNA"/>
</dbReference>
<evidence type="ECO:0000259" key="14">
    <source>
        <dbReference type="PROSITE" id="PS50011"/>
    </source>
</evidence>
<keyword evidence="8 11" id="KW-0067">ATP-binding</keyword>
<evidence type="ECO:0000256" key="4">
    <source>
        <dbReference type="ARBA" id="ARBA00022527"/>
    </source>
</evidence>
<dbReference type="InterPro" id="IPR008271">
    <property type="entry name" value="Ser/Thr_kinase_AS"/>
</dbReference>
<evidence type="ECO:0000256" key="1">
    <source>
        <dbReference type="ARBA" id="ARBA00004236"/>
    </source>
</evidence>
<comment type="caution">
    <text evidence="15">The sequence shown here is derived from an EMBL/GenBank/DDBJ whole genome shotgun (WGS) entry which is preliminary data.</text>
</comment>
<evidence type="ECO:0000256" key="6">
    <source>
        <dbReference type="ARBA" id="ARBA00022741"/>
    </source>
</evidence>
<evidence type="ECO:0000256" key="13">
    <source>
        <dbReference type="SAM" id="MobiDB-lite"/>
    </source>
</evidence>
<evidence type="ECO:0000256" key="10">
    <source>
        <dbReference type="ARBA" id="ARBA00048679"/>
    </source>
</evidence>
<dbReference type="PROSITE" id="PS00107">
    <property type="entry name" value="PROTEIN_KINASE_ATP"/>
    <property type="match status" value="1"/>
</dbReference>
<dbReference type="GO" id="GO:0005886">
    <property type="term" value="C:plasma membrane"/>
    <property type="evidence" value="ECO:0007669"/>
    <property type="project" value="UniProtKB-SubCell"/>
</dbReference>
<feature type="binding site" evidence="11">
    <location>
        <position position="133"/>
    </location>
    <ligand>
        <name>ATP</name>
        <dbReference type="ChEBI" id="CHEBI:30616"/>
    </ligand>
</feature>
<evidence type="ECO:0000313" key="16">
    <source>
        <dbReference type="Proteomes" id="UP000886885"/>
    </source>
</evidence>
<dbReference type="InterPro" id="IPR050823">
    <property type="entry name" value="Plant_Ser_Thr_Prot_Kinase"/>
</dbReference>
<comment type="catalytic activity">
    <reaction evidence="10">
        <text>L-seryl-[protein] + ATP = O-phospho-L-seryl-[protein] + ADP + H(+)</text>
        <dbReference type="Rhea" id="RHEA:17989"/>
        <dbReference type="Rhea" id="RHEA-COMP:9863"/>
        <dbReference type="Rhea" id="RHEA-COMP:11604"/>
        <dbReference type="ChEBI" id="CHEBI:15378"/>
        <dbReference type="ChEBI" id="CHEBI:29999"/>
        <dbReference type="ChEBI" id="CHEBI:30616"/>
        <dbReference type="ChEBI" id="CHEBI:83421"/>
        <dbReference type="ChEBI" id="CHEBI:456216"/>
        <dbReference type="EC" id="2.7.11.1"/>
    </reaction>
</comment>
<dbReference type="PANTHER" id="PTHR45621">
    <property type="entry name" value="OS01G0588500 PROTEIN-RELATED"/>
    <property type="match status" value="1"/>
</dbReference>
<evidence type="ECO:0000256" key="7">
    <source>
        <dbReference type="ARBA" id="ARBA00022777"/>
    </source>
</evidence>